<dbReference type="GO" id="GO:0006465">
    <property type="term" value="P:signal peptide processing"/>
    <property type="evidence" value="ECO:0007669"/>
    <property type="project" value="InterPro"/>
</dbReference>
<reference evidence="5 6" key="1">
    <citation type="submission" date="2017-07" db="EMBL/GenBank/DDBJ databases">
        <authorList>
            <person name="Sun Z.S."/>
            <person name="Albrecht U."/>
            <person name="Echele G."/>
            <person name="Lee C.C."/>
        </authorList>
    </citation>
    <scope>NUCLEOTIDE SEQUENCE [LARGE SCALE GENOMIC DNA]</scope>
    <source>
        <strain evidence="5 6">CGMCC 1.12710</strain>
    </source>
</reference>
<accession>A0A239Q0H1</accession>
<evidence type="ECO:0000313" key="5">
    <source>
        <dbReference type="EMBL" id="SNT75716.1"/>
    </source>
</evidence>
<dbReference type="InterPro" id="IPR036286">
    <property type="entry name" value="LexA/Signal_pep-like_sf"/>
</dbReference>
<organism evidence="5 6">
    <name type="scientific">Amphiplicatus metriothermophilus</name>
    <dbReference type="NCBI Taxonomy" id="1519374"/>
    <lineage>
        <taxon>Bacteria</taxon>
        <taxon>Pseudomonadati</taxon>
        <taxon>Pseudomonadota</taxon>
        <taxon>Alphaproteobacteria</taxon>
        <taxon>Parvularculales</taxon>
        <taxon>Parvularculaceae</taxon>
        <taxon>Amphiplicatus</taxon>
    </lineage>
</organism>
<dbReference type="Pfam" id="PF10502">
    <property type="entry name" value="Peptidase_S26"/>
    <property type="match status" value="1"/>
</dbReference>
<sequence>MKWGPLVCTTIPVLALAIVSTISLPKKLIYNASASAPIGFYWLDRRPISRSDYVLVRVPERVRKLVEERGYLPADVPFIKRVVGVDGDVICRRGETVSINGNPVSRAEKADGLGRPLPDWQGCHILTEQTVFLLQDHPQSFDGRYFGPVDRRLVIGRATMLRLPWRKHEKS</sequence>
<dbReference type="OrthoDB" id="5360818at2"/>
<evidence type="ECO:0000313" key="6">
    <source>
        <dbReference type="Proteomes" id="UP000198346"/>
    </source>
</evidence>
<dbReference type="EMBL" id="FZQA01000009">
    <property type="protein sequence ID" value="SNT75716.1"/>
    <property type="molecule type" value="Genomic_DNA"/>
</dbReference>
<evidence type="ECO:0000256" key="2">
    <source>
        <dbReference type="ARBA" id="ARBA00019232"/>
    </source>
</evidence>
<dbReference type="GO" id="GO:0004252">
    <property type="term" value="F:serine-type endopeptidase activity"/>
    <property type="evidence" value="ECO:0007669"/>
    <property type="project" value="InterPro"/>
</dbReference>
<protein>
    <recommendedName>
        <fullName evidence="2">Signal peptidase I</fullName>
    </recommendedName>
    <alternativeName>
        <fullName evidence="3">Leader peptidase I</fullName>
    </alternativeName>
</protein>
<dbReference type="Proteomes" id="UP000198346">
    <property type="component" value="Unassembled WGS sequence"/>
</dbReference>
<proteinExistence type="inferred from homology"/>
<evidence type="ECO:0000256" key="3">
    <source>
        <dbReference type="ARBA" id="ARBA00029906"/>
    </source>
</evidence>
<keyword evidence="6" id="KW-1185">Reference proteome</keyword>
<dbReference type="PANTHER" id="PTHR43390:SF1">
    <property type="entry name" value="CHLOROPLAST PROCESSING PEPTIDASE"/>
    <property type="match status" value="1"/>
</dbReference>
<evidence type="ECO:0000259" key="4">
    <source>
        <dbReference type="Pfam" id="PF10502"/>
    </source>
</evidence>
<dbReference type="InterPro" id="IPR000223">
    <property type="entry name" value="Pept_S26A_signal_pept_1"/>
</dbReference>
<dbReference type="SUPFAM" id="SSF51306">
    <property type="entry name" value="LexA/Signal peptidase"/>
    <property type="match status" value="1"/>
</dbReference>
<dbReference type="GO" id="GO:0016020">
    <property type="term" value="C:membrane"/>
    <property type="evidence" value="ECO:0007669"/>
    <property type="project" value="InterPro"/>
</dbReference>
<dbReference type="PANTHER" id="PTHR43390">
    <property type="entry name" value="SIGNAL PEPTIDASE I"/>
    <property type="match status" value="1"/>
</dbReference>
<dbReference type="InterPro" id="IPR019533">
    <property type="entry name" value="Peptidase_S26"/>
</dbReference>
<evidence type="ECO:0000256" key="1">
    <source>
        <dbReference type="ARBA" id="ARBA00009370"/>
    </source>
</evidence>
<name>A0A239Q0H1_9PROT</name>
<comment type="similarity">
    <text evidence="1">Belongs to the peptidase S26 family.</text>
</comment>
<gene>
    <name evidence="5" type="ORF">SAMN06297382_2864</name>
</gene>
<dbReference type="Gene3D" id="2.10.109.10">
    <property type="entry name" value="Umud Fragment, subunit A"/>
    <property type="match status" value="1"/>
</dbReference>
<dbReference type="RefSeq" id="WP_089413292.1">
    <property type="nucleotide sequence ID" value="NZ_FZQA01000009.1"/>
</dbReference>
<dbReference type="AlphaFoldDB" id="A0A239Q0H1"/>
<feature type="domain" description="Peptidase S26" evidence="4">
    <location>
        <begin position="4"/>
        <end position="160"/>
    </location>
</feature>